<dbReference type="PRINTS" id="PR00364">
    <property type="entry name" value="DISEASERSIST"/>
</dbReference>
<keyword evidence="2" id="KW-0902">Two-component regulatory system</keyword>
<gene>
    <name evidence="9" type="ORF">GCU69_03475</name>
</gene>
<dbReference type="Gene3D" id="3.40.50.300">
    <property type="entry name" value="P-loop containing nucleotide triphosphate hydrolases"/>
    <property type="match status" value="1"/>
</dbReference>
<evidence type="ECO:0000313" key="9">
    <source>
        <dbReference type="EMBL" id="KAF4410509.1"/>
    </source>
</evidence>
<evidence type="ECO:0000256" key="5">
    <source>
        <dbReference type="ARBA" id="ARBA00023163"/>
    </source>
</evidence>
<dbReference type="Pfam" id="PF03704">
    <property type="entry name" value="BTAD"/>
    <property type="match status" value="1"/>
</dbReference>
<evidence type="ECO:0000313" key="10">
    <source>
        <dbReference type="Proteomes" id="UP000621266"/>
    </source>
</evidence>
<evidence type="ECO:0000256" key="3">
    <source>
        <dbReference type="ARBA" id="ARBA00023015"/>
    </source>
</evidence>
<dbReference type="Gene3D" id="1.10.10.10">
    <property type="entry name" value="Winged helix-like DNA-binding domain superfamily/Winged helix DNA-binding domain"/>
    <property type="match status" value="1"/>
</dbReference>
<dbReference type="InterPro" id="IPR027417">
    <property type="entry name" value="P-loop_NTPase"/>
</dbReference>
<dbReference type="SUPFAM" id="SSF52540">
    <property type="entry name" value="P-loop containing nucleoside triphosphate hydrolases"/>
    <property type="match status" value="1"/>
</dbReference>
<dbReference type="SMART" id="SM00028">
    <property type="entry name" value="TPR"/>
    <property type="match status" value="7"/>
</dbReference>
<organism evidence="9 10">
    <name type="scientific">Streptomyces lycii</name>
    <dbReference type="NCBI Taxonomy" id="2654337"/>
    <lineage>
        <taxon>Bacteria</taxon>
        <taxon>Bacillati</taxon>
        <taxon>Actinomycetota</taxon>
        <taxon>Actinomycetes</taxon>
        <taxon>Kitasatosporales</taxon>
        <taxon>Streptomycetaceae</taxon>
        <taxon>Streptomyces</taxon>
    </lineage>
</organism>
<dbReference type="CDD" id="cd15831">
    <property type="entry name" value="BTAD"/>
    <property type="match status" value="1"/>
</dbReference>
<dbReference type="InterPro" id="IPR036388">
    <property type="entry name" value="WH-like_DNA-bd_sf"/>
</dbReference>
<sequence length="1062" mass="114502">MLGQLEAWAGDEAVDLGPARQRLVAAVLLWEAGQVVPSERLIDRVWGDSPPGSVRNLLYGYIGKLRAALRNADDTGGAEVTRASGGYRLRVDPDRVDVHRFRRLVDEARALAGEDDERAAAVLSRALRLWPEQEQGLAGLRGTWVEGVRARLESERLAASLDHHEIALRLGRHREHVTQLRRLAAAHPLDERLAGMVMTALHRCGRQAEALAHFGAVRRSLAEELGVGPCPELRAVHRRILRGEPEPGPGSGAGTAPAVPRAVPAELPHDCPDFTGRSEAVARLDTLLLGRDGPGGDVPGEGATICAIVGTAGSGKTALAVHWSHRVRDRFPDGQLAMDLRGFDHERAPLSRGEALSHLLRSLGVEPTAIPVDEDAQARLYRSLLADRRVLLLLDNAASAEQVRPLLPGARRCRVLVTSRHRLGGLLAVDHAQPLPLDPLDPGEGLALLTSVVGGRRVADEPEAAGELVRRCGRLPLAIRVAAAQLAYDPGLGIAELAAELADDGDRLGALELAGDRPSAVRATFDLSYRALADEERRLFRLLGLVPGPDVTPAAVAALSGSDERTATRLLRALAAAHLVGSPAPGRHRLHDLLRDFARERAAAELPPAERKAALRRLLAFYRAGAEAATAFGYAPLTPAPRADEEDDGPPPVIPRIDGHDAAVAWLESERENLVAAVVRAADTGLHEPAWRLTYAVRQYFYDRQHLSDLETAAMAGMRAAERAGDPLGRAFMHAGIGGVHRFRMDLGAALDSFRAALDAFREASFVAGEPGMMNNIGIVYNDLGDLRRSGEWLTRAVALLRTLDRPEPLANTLSNLSDITTLLGELPRSVALATEAIELCEAMEQPAGLPVPLINRATAYRYLGREDEALADATRAAELSRRLGLYSDESIAQDELARLHRDAGRVELAFEHAERALRTAREWNRPMEANCLTTLGDLHRLTGRPRQAGAVLDQALSLAASRNPPKRPEVHLALARLHHGSGDREAAFGHARDALHSARELGLRLVECLALFALAEFGRAAGRQPEAAAYAAEAERIRDETGYRPSAPPPLEGAAGRRCAG</sequence>
<dbReference type="InterPro" id="IPR016032">
    <property type="entry name" value="Sig_transdc_resp-reg_C-effctor"/>
</dbReference>
<dbReference type="SMART" id="SM01043">
    <property type="entry name" value="BTAD"/>
    <property type="match status" value="1"/>
</dbReference>
<evidence type="ECO:0000256" key="2">
    <source>
        <dbReference type="ARBA" id="ARBA00023012"/>
    </source>
</evidence>
<name>A0ABQ7FRQ4_9ACTN</name>
<comment type="caution">
    <text evidence="9">The sequence shown here is derived from an EMBL/GenBank/DDBJ whole genome shotgun (WGS) entry which is preliminary data.</text>
</comment>
<feature type="compositionally biased region" description="Basic and acidic residues" evidence="7">
    <location>
        <begin position="1034"/>
        <end position="1043"/>
    </location>
</feature>
<reference evidence="9 10" key="1">
    <citation type="submission" date="2019-10" db="EMBL/GenBank/DDBJ databases">
        <title>Streptomyces tenebrisbrunneis sp.nov., an endogenous actinomycete isolated from of Lycium ruthenicum.</title>
        <authorList>
            <person name="Ma L."/>
        </authorList>
    </citation>
    <scope>NUCLEOTIDE SEQUENCE [LARGE SCALE GENOMIC DNA]</scope>
    <source>
        <strain evidence="9 10">TRM 66187</strain>
    </source>
</reference>
<accession>A0ABQ7FRQ4</accession>
<dbReference type="SUPFAM" id="SSF81901">
    <property type="entry name" value="HCP-like"/>
    <property type="match status" value="1"/>
</dbReference>
<dbReference type="InterPro" id="IPR002182">
    <property type="entry name" value="NB-ARC"/>
</dbReference>
<feature type="region of interest" description="Disordered" evidence="7">
    <location>
        <begin position="1029"/>
        <end position="1062"/>
    </location>
</feature>
<dbReference type="InterPro" id="IPR005158">
    <property type="entry name" value="BTAD"/>
</dbReference>
<dbReference type="Pfam" id="PF13424">
    <property type="entry name" value="TPR_12"/>
    <property type="match status" value="1"/>
</dbReference>
<dbReference type="InterPro" id="IPR036390">
    <property type="entry name" value="WH_DNA-bd_sf"/>
</dbReference>
<dbReference type="InterPro" id="IPR051677">
    <property type="entry name" value="AfsR-DnrI-RedD_regulator"/>
</dbReference>
<dbReference type="PANTHER" id="PTHR35807:SF1">
    <property type="entry name" value="TRANSCRIPTIONAL REGULATOR REDD"/>
    <property type="match status" value="1"/>
</dbReference>
<dbReference type="SUPFAM" id="SSF46785">
    <property type="entry name" value="Winged helix' DNA-binding domain"/>
    <property type="match status" value="1"/>
</dbReference>
<keyword evidence="5" id="KW-0804">Transcription</keyword>
<dbReference type="InterPro" id="IPR001867">
    <property type="entry name" value="OmpR/PhoB-type_DNA-bd"/>
</dbReference>
<keyword evidence="10" id="KW-1185">Reference proteome</keyword>
<dbReference type="SMART" id="SM00862">
    <property type="entry name" value="Trans_reg_C"/>
    <property type="match status" value="1"/>
</dbReference>
<dbReference type="RefSeq" id="WP_156205094.1">
    <property type="nucleotide sequence ID" value="NZ_WHPN01000069.1"/>
</dbReference>
<evidence type="ECO:0000256" key="6">
    <source>
        <dbReference type="PROSITE-ProRule" id="PRU01091"/>
    </source>
</evidence>
<dbReference type="SUPFAM" id="SSF48452">
    <property type="entry name" value="TPR-like"/>
    <property type="match status" value="2"/>
</dbReference>
<dbReference type="SUPFAM" id="SSF46894">
    <property type="entry name" value="C-terminal effector domain of the bipartite response regulators"/>
    <property type="match status" value="1"/>
</dbReference>
<keyword evidence="3" id="KW-0805">Transcription regulation</keyword>
<protein>
    <submittedName>
        <fullName evidence="9">Tetratricopeptide repeat protein</fullName>
    </submittedName>
</protein>
<evidence type="ECO:0000256" key="1">
    <source>
        <dbReference type="ARBA" id="ARBA00005820"/>
    </source>
</evidence>
<comment type="similarity">
    <text evidence="1">Belongs to the AfsR/DnrI/RedD regulatory family.</text>
</comment>
<evidence type="ECO:0000259" key="8">
    <source>
        <dbReference type="PROSITE" id="PS51755"/>
    </source>
</evidence>
<dbReference type="Gene3D" id="1.25.40.10">
    <property type="entry name" value="Tetratricopeptide repeat domain"/>
    <property type="match status" value="3"/>
</dbReference>
<evidence type="ECO:0000256" key="7">
    <source>
        <dbReference type="SAM" id="MobiDB-lite"/>
    </source>
</evidence>
<proteinExistence type="inferred from homology"/>
<dbReference type="PANTHER" id="PTHR35807">
    <property type="entry name" value="TRANSCRIPTIONAL REGULATOR REDD-RELATED"/>
    <property type="match status" value="1"/>
</dbReference>
<feature type="DNA-binding region" description="OmpR/PhoB-type" evidence="6">
    <location>
        <begin position="1"/>
        <end position="91"/>
    </location>
</feature>
<dbReference type="PROSITE" id="PS51755">
    <property type="entry name" value="OMPR_PHOB"/>
    <property type="match status" value="1"/>
</dbReference>
<evidence type="ECO:0000256" key="4">
    <source>
        <dbReference type="ARBA" id="ARBA00023125"/>
    </source>
</evidence>
<keyword evidence="4 6" id="KW-0238">DNA-binding</keyword>
<dbReference type="InterPro" id="IPR019734">
    <property type="entry name" value="TPR_rpt"/>
</dbReference>
<dbReference type="InterPro" id="IPR011990">
    <property type="entry name" value="TPR-like_helical_dom_sf"/>
</dbReference>
<dbReference type="EMBL" id="WHPN01000069">
    <property type="protein sequence ID" value="KAF4410509.1"/>
    <property type="molecule type" value="Genomic_DNA"/>
</dbReference>
<dbReference type="Pfam" id="PF00931">
    <property type="entry name" value="NB-ARC"/>
    <property type="match status" value="1"/>
</dbReference>
<dbReference type="Pfam" id="PF00486">
    <property type="entry name" value="Trans_reg_C"/>
    <property type="match status" value="1"/>
</dbReference>
<dbReference type="Proteomes" id="UP000621266">
    <property type="component" value="Unassembled WGS sequence"/>
</dbReference>
<feature type="domain" description="OmpR/PhoB-type" evidence="8">
    <location>
        <begin position="1"/>
        <end position="91"/>
    </location>
</feature>